<dbReference type="Proteomes" id="UP000231503">
    <property type="component" value="Unassembled WGS sequence"/>
</dbReference>
<dbReference type="PANTHER" id="PTHR44591">
    <property type="entry name" value="STRESS RESPONSE REGULATOR PROTEIN 1"/>
    <property type="match status" value="1"/>
</dbReference>
<sequence length="128" mass="13970">MEYQKKILIIDDDIALSRVLADALKEHNASYQVELASSGEKGITKAKELKPDLILLDLMMPDLSGVGVMQKMKQDPELSALSVIILSQMSDMEKIAEALALGARGYIIKADVDLKAMLEQIDGQLATP</sequence>
<dbReference type="InterPro" id="IPR001789">
    <property type="entry name" value="Sig_transdc_resp-reg_receiver"/>
</dbReference>
<evidence type="ECO:0000313" key="5">
    <source>
        <dbReference type="Proteomes" id="UP000231503"/>
    </source>
</evidence>
<dbReference type="PROSITE" id="PS50110">
    <property type="entry name" value="RESPONSE_REGULATORY"/>
    <property type="match status" value="1"/>
</dbReference>
<evidence type="ECO:0000256" key="1">
    <source>
        <dbReference type="ARBA" id="ARBA00022553"/>
    </source>
</evidence>
<dbReference type="InterPro" id="IPR050595">
    <property type="entry name" value="Bact_response_regulator"/>
</dbReference>
<reference evidence="5" key="1">
    <citation type="submission" date="2017-09" db="EMBL/GenBank/DDBJ databases">
        <title>Depth-based differentiation of microbial function through sediment-hosted aquifers and enrichment of novel symbionts in the deep terrestrial subsurface.</title>
        <authorList>
            <person name="Probst A.J."/>
            <person name="Ladd B."/>
            <person name="Jarett J.K."/>
            <person name="Geller-Mcgrath D.E."/>
            <person name="Sieber C.M.K."/>
            <person name="Emerson J.B."/>
            <person name="Anantharaman K."/>
            <person name="Thomas B.C."/>
            <person name="Malmstrom R."/>
            <person name="Stieglmeier M."/>
            <person name="Klingl A."/>
            <person name="Woyke T."/>
            <person name="Ryan C.M."/>
            <person name="Banfield J.F."/>
        </authorList>
    </citation>
    <scope>NUCLEOTIDE SEQUENCE [LARGE SCALE GENOMIC DNA]</scope>
</reference>
<dbReference type="EMBL" id="PFCO01000001">
    <property type="protein sequence ID" value="PIR69909.1"/>
    <property type="molecule type" value="Genomic_DNA"/>
</dbReference>
<keyword evidence="1 2" id="KW-0597">Phosphoprotein</keyword>
<evidence type="ECO:0000256" key="2">
    <source>
        <dbReference type="PROSITE-ProRule" id="PRU00169"/>
    </source>
</evidence>
<organism evidence="4 5">
    <name type="scientific">Candidatus Niyogibacteria bacterium CG10_big_fil_rev_8_21_14_0_10_46_36</name>
    <dbReference type="NCBI Taxonomy" id="1974726"/>
    <lineage>
        <taxon>Bacteria</taxon>
        <taxon>Candidatus Niyogiibacteriota</taxon>
    </lineage>
</organism>
<dbReference type="Gene3D" id="3.40.50.2300">
    <property type="match status" value="1"/>
</dbReference>
<evidence type="ECO:0000259" key="3">
    <source>
        <dbReference type="PROSITE" id="PS50110"/>
    </source>
</evidence>
<protein>
    <submittedName>
        <fullName evidence="4">Response regulator</fullName>
    </submittedName>
</protein>
<evidence type="ECO:0000313" key="4">
    <source>
        <dbReference type="EMBL" id="PIR69909.1"/>
    </source>
</evidence>
<name>A0A2H0TED7_9BACT</name>
<feature type="modified residue" description="4-aspartylphosphate" evidence="2">
    <location>
        <position position="57"/>
    </location>
</feature>
<proteinExistence type="predicted"/>
<feature type="domain" description="Response regulatory" evidence="3">
    <location>
        <begin position="6"/>
        <end position="124"/>
    </location>
</feature>
<dbReference type="Pfam" id="PF00072">
    <property type="entry name" value="Response_reg"/>
    <property type="match status" value="1"/>
</dbReference>
<comment type="caution">
    <text evidence="4">The sequence shown here is derived from an EMBL/GenBank/DDBJ whole genome shotgun (WGS) entry which is preliminary data.</text>
</comment>
<dbReference type="InterPro" id="IPR011006">
    <property type="entry name" value="CheY-like_superfamily"/>
</dbReference>
<dbReference type="GO" id="GO:0000160">
    <property type="term" value="P:phosphorelay signal transduction system"/>
    <property type="evidence" value="ECO:0007669"/>
    <property type="project" value="InterPro"/>
</dbReference>
<dbReference type="SUPFAM" id="SSF52172">
    <property type="entry name" value="CheY-like"/>
    <property type="match status" value="1"/>
</dbReference>
<dbReference type="PANTHER" id="PTHR44591:SF3">
    <property type="entry name" value="RESPONSE REGULATORY DOMAIN-CONTAINING PROTEIN"/>
    <property type="match status" value="1"/>
</dbReference>
<gene>
    <name evidence="4" type="ORF">COU47_00545</name>
</gene>
<accession>A0A2H0TED7</accession>
<dbReference type="SMART" id="SM00448">
    <property type="entry name" value="REC"/>
    <property type="match status" value="1"/>
</dbReference>
<dbReference type="AlphaFoldDB" id="A0A2H0TED7"/>